<gene>
    <name evidence="2" type="ORF">g.106111</name>
</gene>
<evidence type="ECO:0000256" key="1">
    <source>
        <dbReference type="SAM" id="MobiDB-lite"/>
    </source>
</evidence>
<accession>A0A2S2PPP2</accession>
<sequence length="109" mass="12566">MRARRRVVRRRRTSFTGRRFAKSDKETARERARARGALELGGGGGGGDGPRRRRYRPIADDSRTGGDLGQDERRFLGRCHVDDSAIRKHAHPINTHFRENHHMTTVHRQ</sequence>
<proteinExistence type="predicted"/>
<feature type="compositionally biased region" description="Gly residues" evidence="1">
    <location>
        <begin position="39"/>
        <end position="48"/>
    </location>
</feature>
<feature type="compositionally biased region" description="Basic residues" evidence="1">
    <location>
        <begin position="1"/>
        <end position="13"/>
    </location>
</feature>
<name>A0A2S2PPP2_SCHGA</name>
<organism evidence="2">
    <name type="scientific">Schizaphis graminum</name>
    <name type="common">Green bug aphid</name>
    <dbReference type="NCBI Taxonomy" id="13262"/>
    <lineage>
        <taxon>Eukaryota</taxon>
        <taxon>Metazoa</taxon>
        <taxon>Ecdysozoa</taxon>
        <taxon>Arthropoda</taxon>
        <taxon>Hexapoda</taxon>
        <taxon>Insecta</taxon>
        <taxon>Pterygota</taxon>
        <taxon>Neoptera</taxon>
        <taxon>Paraneoptera</taxon>
        <taxon>Hemiptera</taxon>
        <taxon>Sternorrhyncha</taxon>
        <taxon>Aphidomorpha</taxon>
        <taxon>Aphidoidea</taxon>
        <taxon>Aphididae</taxon>
        <taxon>Aphidini</taxon>
        <taxon>Schizaphis</taxon>
    </lineage>
</organism>
<feature type="compositionally biased region" description="Basic and acidic residues" evidence="1">
    <location>
        <begin position="57"/>
        <end position="72"/>
    </location>
</feature>
<reference evidence="2" key="1">
    <citation type="submission" date="2018-04" db="EMBL/GenBank/DDBJ databases">
        <title>Transcriptome of Schizaphis graminum biotype I.</title>
        <authorList>
            <person name="Scully E.D."/>
            <person name="Geib S.M."/>
            <person name="Palmer N.A."/>
            <person name="Koch K."/>
            <person name="Bradshaw J."/>
            <person name="Heng-Moss T."/>
            <person name="Sarath G."/>
        </authorList>
    </citation>
    <scope>NUCLEOTIDE SEQUENCE</scope>
</reference>
<feature type="region of interest" description="Disordered" evidence="1">
    <location>
        <begin position="1"/>
        <end position="72"/>
    </location>
</feature>
<feature type="compositionally biased region" description="Basic and acidic residues" evidence="1">
    <location>
        <begin position="21"/>
        <end position="33"/>
    </location>
</feature>
<evidence type="ECO:0000313" key="2">
    <source>
        <dbReference type="EMBL" id="MBY31393.1"/>
    </source>
</evidence>
<dbReference type="EMBL" id="GGMR01018774">
    <property type="protein sequence ID" value="MBY31393.1"/>
    <property type="molecule type" value="Transcribed_RNA"/>
</dbReference>
<protein>
    <submittedName>
        <fullName evidence="2">Uncharacterized protein</fullName>
    </submittedName>
</protein>
<dbReference type="AlphaFoldDB" id="A0A2S2PPP2"/>